<sequence>MAYVTLVEAKKVLKIGLPGIIDITMSKELEGSYKTNVSDIDLNKNILFLSIPTFKGRFIPIPKGIRMSIRIFDKSSLYTFDTVSLGVIKRDNLYMIPVPIPEKLRKTERRRFARIPLYIYGSFKLSPEKDAEKISFMTKDFSAGGMKITTNYVLHINDIIYVNLKLDDELELVDWKSKVVRVDPKEEEGFSYGVQFLDLPMYLESKLVRFVFQKEVKMRKAK</sequence>
<evidence type="ECO:0000259" key="1">
    <source>
        <dbReference type="Pfam" id="PF07238"/>
    </source>
</evidence>
<accession>A0ABX7S5L6</accession>
<protein>
    <submittedName>
        <fullName evidence="3">PilZ domain-containing protein</fullName>
    </submittedName>
</protein>
<keyword evidence="4" id="KW-1185">Reference proteome</keyword>
<dbReference type="Pfam" id="PF07238">
    <property type="entry name" value="PilZ"/>
    <property type="match status" value="1"/>
</dbReference>
<dbReference type="SUPFAM" id="SSF141371">
    <property type="entry name" value="PilZ domain-like"/>
    <property type="match status" value="1"/>
</dbReference>
<dbReference type="InterPro" id="IPR009926">
    <property type="entry name" value="T3SS_YcgR_PilZN"/>
</dbReference>
<evidence type="ECO:0000313" key="4">
    <source>
        <dbReference type="Proteomes" id="UP000671862"/>
    </source>
</evidence>
<evidence type="ECO:0000313" key="3">
    <source>
        <dbReference type="EMBL" id="QTA37841.1"/>
    </source>
</evidence>
<dbReference type="InterPro" id="IPR009875">
    <property type="entry name" value="PilZ_domain"/>
</dbReference>
<name>A0ABX7S5L6_9BACT</name>
<dbReference type="RefSeq" id="WP_207566562.1">
    <property type="nucleotide sequence ID" value="NZ_CP071446.1"/>
</dbReference>
<evidence type="ECO:0000259" key="2">
    <source>
        <dbReference type="Pfam" id="PF12945"/>
    </source>
</evidence>
<dbReference type="Pfam" id="PF12945">
    <property type="entry name" value="PilZNR"/>
    <property type="match status" value="1"/>
</dbReference>
<dbReference type="EMBL" id="CP071446">
    <property type="protein sequence ID" value="QTA37841.1"/>
    <property type="molecule type" value="Genomic_DNA"/>
</dbReference>
<gene>
    <name evidence="3" type="ORF">JYK00_08980</name>
</gene>
<dbReference type="Gene3D" id="2.40.10.220">
    <property type="entry name" value="predicted glycosyltransferase like domains"/>
    <property type="match status" value="1"/>
</dbReference>
<reference evidence="3 4" key="1">
    <citation type="submission" date="2021-03" db="EMBL/GenBank/DDBJ databases">
        <title>Thermosipho ferrireducens sp.nov., an anaerobic thermophilic iron-reducing bacterium isolated from a deep-sea hydrothermal sulfide deposits.</title>
        <authorList>
            <person name="Zeng X."/>
            <person name="Chen Y."/>
            <person name="Shao Z."/>
        </authorList>
    </citation>
    <scope>NUCLEOTIDE SEQUENCE [LARGE SCALE GENOMIC DNA]</scope>
    <source>
        <strain evidence="3 4">JL129W03</strain>
    </source>
</reference>
<dbReference type="Proteomes" id="UP000671862">
    <property type="component" value="Chromosome"/>
</dbReference>
<feature type="domain" description="Type III secretion system flagellar brake protein YcgR PilZN" evidence="2">
    <location>
        <begin position="15"/>
        <end position="101"/>
    </location>
</feature>
<feature type="domain" description="PilZ" evidence="1">
    <location>
        <begin position="108"/>
        <end position="213"/>
    </location>
</feature>
<proteinExistence type="predicted"/>
<organism evidence="3 4">
    <name type="scientific">Thermosipho ferrireducens</name>
    <dbReference type="NCBI Taxonomy" id="2571116"/>
    <lineage>
        <taxon>Bacteria</taxon>
        <taxon>Thermotogati</taxon>
        <taxon>Thermotogota</taxon>
        <taxon>Thermotogae</taxon>
        <taxon>Thermotogales</taxon>
        <taxon>Fervidobacteriaceae</taxon>
        <taxon>Thermosipho</taxon>
    </lineage>
</organism>